<evidence type="ECO:0000256" key="9">
    <source>
        <dbReference type="SAM" id="MobiDB-lite"/>
    </source>
</evidence>
<feature type="region of interest" description="Disordered" evidence="9">
    <location>
        <begin position="659"/>
        <end position="696"/>
    </location>
</feature>
<dbReference type="GO" id="GO:0016042">
    <property type="term" value="P:lipid catabolic process"/>
    <property type="evidence" value="ECO:0007669"/>
    <property type="project" value="UniProtKB-UniRule"/>
</dbReference>
<evidence type="ECO:0000313" key="11">
    <source>
        <dbReference type="EnsemblMetazoa" id="GBRI018512-PA"/>
    </source>
</evidence>
<comment type="catalytic activity">
    <reaction evidence="6">
        <text>a 1,2-diacyl-sn-glycero-3-phosphocholine + H2O = a 1-acyl-sn-glycero-3-phosphocholine + a fatty acid + H(+)</text>
        <dbReference type="Rhea" id="RHEA:15801"/>
        <dbReference type="ChEBI" id="CHEBI:15377"/>
        <dbReference type="ChEBI" id="CHEBI:15378"/>
        <dbReference type="ChEBI" id="CHEBI:28868"/>
        <dbReference type="ChEBI" id="CHEBI:57643"/>
        <dbReference type="ChEBI" id="CHEBI:58168"/>
        <dbReference type="EC" id="3.1.1.4"/>
    </reaction>
    <physiologicalReaction direction="left-to-right" evidence="6">
        <dbReference type="Rhea" id="RHEA:15802"/>
    </physiologicalReaction>
</comment>
<dbReference type="VEuPathDB" id="VectorBase:GBRI018512"/>
<dbReference type="PANTHER" id="PTHR24139">
    <property type="entry name" value="CALCIUM-INDEPENDENT PHOSPHOLIPASE A2"/>
    <property type="match status" value="1"/>
</dbReference>
<dbReference type="STRING" id="37001.A0A1A9WG44"/>
<dbReference type="InterPro" id="IPR002641">
    <property type="entry name" value="PNPLA_dom"/>
</dbReference>
<dbReference type="PROSITE" id="PS50297">
    <property type="entry name" value="ANK_REP_REGION"/>
    <property type="match status" value="3"/>
</dbReference>
<dbReference type="Gene3D" id="3.40.1090.10">
    <property type="entry name" value="Cytosolic phospholipase A2 catalytic domain"/>
    <property type="match status" value="1"/>
</dbReference>
<evidence type="ECO:0000256" key="4">
    <source>
        <dbReference type="ARBA" id="ARBA00023043"/>
    </source>
</evidence>
<evidence type="ECO:0000256" key="8">
    <source>
        <dbReference type="PROSITE-ProRule" id="PRU01161"/>
    </source>
</evidence>
<dbReference type="AlphaFoldDB" id="A0A1A9WG44"/>
<dbReference type="InterPro" id="IPR047148">
    <property type="entry name" value="PLPL9"/>
</dbReference>
<feature type="repeat" description="ANK" evidence="7">
    <location>
        <begin position="463"/>
        <end position="495"/>
    </location>
</feature>
<evidence type="ECO:0000256" key="7">
    <source>
        <dbReference type="PROSITE-ProRule" id="PRU00023"/>
    </source>
</evidence>
<dbReference type="PANTHER" id="PTHR24139:SF34">
    <property type="entry name" value="85_88 KDA CALCIUM-INDEPENDENT PHOSPHOLIPASE A2"/>
    <property type="match status" value="1"/>
</dbReference>
<feature type="active site" description="Nucleophile" evidence="8">
    <location>
        <position position="754"/>
    </location>
</feature>
<dbReference type="GO" id="GO:2000304">
    <property type="term" value="P:positive regulation of ceramide biosynthetic process"/>
    <property type="evidence" value="ECO:0007669"/>
    <property type="project" value="TreeGrafter"/>
</dbReference>
<reference evidence="12" key="1">
    <citation type="submission" date="2014-03" db="EMBL/GenBank/DDBJ databases">
        <authorList>
            <person name="Aksoy S."/>
            <person name="Warren W."/>
            <person name="Wilson R.K."/>
        </authorList>
    </citation>
    <scope>NUCLEOTIDE SEQUENCE [LARGE SCALE GENOMIC DNA]</scope>
    <source>
        <strain evidence="12">IAEA</strain>
    </source>
</reference>
<name>A0A1A9WG44_9MUSC</name>
<evidence type="ECO:0000256" key="6">
    <source>
        <dbReference type="ARBA" id="ARBA00023422"/>
    </source>
</evidence>
<evidence type="ECO:0000256" key="3">
    <source>
        <dbReference type="ARBA" id="ARBA00022801"/>
    </source>
</evidence>
<keyword evidence="3 8" id="KW-0378">Hydrolase</keyword>
<dbReference type="SMART" id="SM00248">
    <property type="entry name" value="ANK"/>
    <property type="match status" value="6"/>
</dbReference>
<accession>A0A1A9WG44</accession>
<evidence type="ECO:0000256" key="2">
    <source>
        <dbReference type="ARBA" id="ARBA00022737"/>
    </source>
</evidence>
<keyword evidence="8" id="KW-0442">Lipid degradation</keyword>
<keyword evidence="5 8" id="KW-0443">Lipid metabolism</keyword>
<feature type="repeat" description="ANK" evidence="7">
    <location>
        <begin position="369"/>
        <end position="401"/>
    </location>
</feature>
<feature type="active site" description="Proton acceptor" evidence="8">
    <location>
        <position position="887"/>
    </location>
</feature>
<dbReference type="PROSITE" id="PS50088">
    <property type="entry name" value="ANK_REPEAT"/>
    <property type="match status" value="3"/>
</dbReference>
<dbReference type="EC" id="3.1.1.4" evidence="1"/>
<feature type="domain" description="PNPLA" evidence="10">
    <location>
        <begin position="716"/>
        <end position="900"/>
    </location>
</feature>
<evidence type="ECO:0000259" key="10">
    <source>
        <dbReference type="PROSITE" id="PS51635"/>
    </source>
</evidence>
<protein>
    <recommendedName>
        <fullName evidence="1">phospholipase A2</fullName>
        <ecNumber evidence="1">3.1.1.4</ecNumber>
    </recommendedName>
</protein>
<dbReference type="SUPFAM" id="SSF48403">
    <property type="entry name" value="Ankyrin repeat"/>
    <property type="match status" value="1"/>
</dbReference>
<dbReference type="CDD" id="cd07212">
    <property type="entry name" value="Pat_PNPLA9"/>
    <property type="match status" value="1"/>
</dbReference>
<proteinExistence type="predicted"/>
<evidence type="ECO:0000256" key="1">
    <source>
        <dbReference type="ARBA" id="ARBA00013278"/>
    </source>
</evidence>
<dbReference type="EnsemblMetazoa" id="GBRI018512-RA">
    <property type="protein sequence ID" value="GBRI018512-PA"/>
    <property type="gene ID" value="GBRI018512"/>
</dbReference>
<dbReference type="Pfam" id="PF12796">
    <property type="entry name" value="Ank_2"/>
    <property type="match status" value="2"/>
</dbReference>
<dbReference type="Proteomes" id="UP000091820">
    <property type="component" value="Unassembled WGS sequence"/>
</dbReference>
<dbReference type="PROSITE" id="PS51635">
    <property type="entry name" value="PNPLA"/>
    <property type="match status" value="1"/>
</dbReference>
<sequence length="1039" mass="115429">MLNALQRLLGGDYPSNKVLEIKSESLGTLQVLARDDAMVLFAPPFNSNEKKAFYEIVLQRPHTDSNTTSFSLYRSINQHETEEKFNTFMHRLPVFVSIVKEFYNVNGLQKLCDILTENPSWSITHLIAYFNLVEYITNPKVLQCIDYADHINLMSPFQRLLGGDYPSNKVLEIKSESLGTLQVLARDDAMVLFAPPFNSNEKKAFYEIVLQRPHTDSNTTSFSLYRSINQHETEEKFNTFMHRLPVFVSIVKEFYNVNGLQKLCDILTENPSWSITHLIAYFNLVEYITNPKVLQCIDYADHINLMSPFQLAIKTGNVEMVKILSPLCKMEHLDNNSNSVFHYAASTNKEILNHLTAKSTVHLNHFNSDGYTPLHLACLADKKDCVTALLLAGADVNLSAKNVSNLCKITTPTSIAAFLKQNDSKLYSQDMKYGGTPLHWCSSRDTLNALIMQGCDVNATNFDGRTALHVMVARNRFECVVTLLAHDAEIDIRDKDGNTPLHVAIEQRLVPIVQCLVVFGSDINLRNNKGETPRHMVGEDASGGKEDEILYILHSVGAKRCPPSNTKCPPGCNSTGSYNGIPPEAPESVESREHIENMLATTSRQAFGGLLASAATEVYHDLQDMDKCNKTVVIDTEKEQKGQSIMDALLGMFTSKLNTESRKESGNNSAASGSGGDANSSLGSLENVASPTSSAPSLNVHTFEKGDIQYGRGRVLCLDGGGIRGLVLVQMLLEIERLSQTPIIHLFDWIAGTSTGGILALGLGVGRSMRQCMGLYLRMKEQCFVGSRPYPSENFENILKENLGEFAAMAEISHPKVMVTGVMADRRPVDLHLFRNYKCASEILGIVTPISNRRVPPPPPEDQLIWRAARATGAAPSYFRAFGRFLDGGLIANNPTLDAMTEIHEYNMALRNVGRDSEAIPISVVVSLGTGQIPVTELKDIDVFRPESILDTAKLAYGISTIGNLLVDQATASDGRVVDRARAWCSTIGVPYYRFNPQLSEDIAMDEKNDQKLINMLWCTKAYMHNNRNKIMEMINLLK</sequence>
<dbReference type="InterPro" id="IPR002110">
    <property type="entry name" value="Ankyrin_rpt"/>
</dbReference>
<dbReference type="Pfam" id="PF01734">
    <property type="entry name" value="Patatin"/>
    <property type="match status" value="1"/>
</dbReference>
<feature type="compositionally biased region" description="Polar residues" evidence="9">
    <location>
        <begin position="687"/>
        <end position="696"/>
    </location>
</feature>
<dbReference type="InterPro" id="IPR036770">
    <property type="entry name" value="Ankyrin_rpt-contain_sf"/>
</dbReference>
<feature type="short sequence motif" description="GXGXXG" evidence="8">
    <location>
        <begin position="720"/>
        <end position="725"/>
    </location>
</feature>
<feature type="compositionally biased region" description="Low complexity" evidence="9">
    <location>
        <begin position="666"/>
        <end position="684"/>
    </location>
</feature>
<keyword evidence="2" id="KW-0677">Repeat</keyword>
<dbReference type="GO" id="GO:0005739">
    <property type="term" value="C:mitochondrion"/>
    <property type="evidence" value="ECO:0007669"/>
    <property type="project" value="TreeGrafter"/>
</dbReference>
<reference evidence="11" key="2">
    <citation type="submission" date="2020-05" db="UniProtKB">
        <authorList>
            <consortium name="EnsemblMetazoa"/>
        </authorList>
    </citation>
    <scope>IDENTIFICATION</scope>
    <source>
        <strain evidence="11">IAEA</strain>
    </source>
</reference>
<feature type="repeat" description="ANK" evidence="7">
    <location>
        <begin position="496"/>
        <end position="528"/>
    </location>
</feature>
<evidence type="ECO:0000313" key="12">
    <source>
        <dbReference type="Proteomes" id="UP000091820"/>
    </source>
</evidence>
<dbReference type="Gene3D" id="1.25.40.20">
    <property type="entry name" value="Ankyrin repeat-containing domain"/>
    <property type="match status" value="2"/>
</dbReference>
<keyword evidence="4 7" id="KW-0040">ANK repeat</keyword>
<dbReference type="GO" id="GO:0047499">
    <property type="term" value="F:calcium-independent phospholipase A2 activity"/>
    <property type="evidence" value="ECO:0007669"/>
    <property type="project" value="InterPro"/>
</dbReference>
<evidence type="ECO:0000256" key="5">
    <source>
        <dbReference type="ARBA" id="ARBA00023098"/>
    </source>
</evidence>
<dbReference type="SUPFAM" id="SSF52151">
    <property type="entry name" value="FabD/lysophospholipase-like"/>
    <property type="match status" value="1"/>
</dbReference>
<dbReference type="GO" id="GO:0052816">
    <property type="term" value="F:long-chain fatty acyl-CoA hydrolase activity"/>
    <property type="evidence" value="ECO:0007669"/>
    <property type="project" value="TreeGrafter"/>
</dbReference>
<feature type="short sequence motif" description="GXSXG" evidence="8">
    <location>
        <begin position="752"/>
        <end position="756"/>
    </location>
</feature>
<feature type="short sequence motif" description="DGA/G" evidence="8">
    <location>
        <begin position="887"/>
        <end position="889"/>
    </location>
</feature>
<dbReference type="InterPro" id="IPR016035">
    <property type="entry name" value="Acyl_Trfase/lysoPLipase"/>
</dbReference>
<keyword evidence="12" id="KW-1185">Reference proteome</keyword>
<organism evidence="11 12">
    <name type="scientific">Glossina brevipalpis</name>
    <dbReference type="NCBI Taxonomy" id="37001"/>
    <lineage>
        <taxon>Eukaryota</taxon>
        <taxon>Metazoa</taxon>
        <taxon>Ecdysozoa</taxon>
        <taxon>Arthropoda</taxon>
        <taxon>Hexapoda</taxon>
        <taxon>Insecta</taxon>
        <taxon>Pterygota</taxon>
        <taxon>Neoptera</taxon>
        <taxon>Endopterygota</taxon>
        <taxon>Diptera</taxon>
        <taxon>Brachycera</taxon>
        <taxon>Muscomorpha</taxon>
        <taxon>Hippoboscoidea</taxon>
        <taxon>Glossinidae</taxon>
        <taxon>Glossina</taxon>
    </lineage>
</organism>